<dbReference type="STRING" id="768710.DesyoDRAFT_0424"/>
<dbReference type="InterPro" id="IPR029063">
    <property type="entry name" value="SAM-dependent_MTases_sf"/>
</dbReference>
<keyword evidence="2" id="KW-0808">Transferase</keyword>
<dbReference type="eggNOG" id="COG1352">
    <property type="taxonomic scope" value="Bacteria"/>
</dbReference>
<dbReference type="SMART" id="SM00138">
    <property type="entry name" value="MeTrc"/>
    <property type="match status" value="1"/>
</dbReference>
<dbReference type="AlphaFoldDB" id="H5XS05"/>
<dbReference type="PANTHER" id="PTHR24422">
    <property type="entry name" value="CHEMOTAXIS PROTEIN METHYLTRANSFERASE"/>
    <property type="match status" value="1"/>
</dbReference>
<dbReference type="Gene3D" id="3.40.50.150">
    <property type="entry name" value="Vaccinia Virus protein VP39"/>
    <property type="match status" value="1"/>
</dbReference>
<dbReference type="GO" id="GO:0008757">
    <property type="term" value="F:S-adenosylmethionine-dependent methyltransferase activity"/>
    <property type="evidence" value="ECO:0007669"/>
    <property type="project" value="InterPro"/>
</dbReference>
<gene>
    <name evidence="2" type="ORF">DesyoDRAFT_0424</name>
</gene>
<organism evidence="2 3">
    <name type="scientific">Desulfosporosinus youngiae DSM 17734</name>
    <dbReference type="NCBI Taxonomy" id="768710"/>
    <lineage>
        <taxon>Bacteria</taxon>
        <taxon>Bacillati</taxon>
        <taxon>Bacillota</taxon>
        <taxon>Clostridia</taxon>
        <taxon>Eubacteriales</taxon>
        <taxon>Desulfitobacteriaceae</taxon>
        <taxon>Desulfosporosinus</taxon>
    </lineage>
</organism>
<reference evidence="2 3" key="1">
    <citation type="submission" date="2011-11" db="EMBL/GenBank/DDBJ databases">
        <title>The Noncontiguous Finished genome of Desulfosporosinus youngiae DSM 17734.</title>
        <authorList>
            <consortium name="US DOE Joint Genome Institute (JGI-PGF)"/>
            <person name="Lucas S."/>
            <person name="Han J."/>
            <person name="Lapidus A."/>
            <person name="Cheng J.-F."/>
            <person name="Goodwin L."/>
            <person name="Pitluck S."/>
            <person name="Peters L."/>
            <person name="Ovchinnikova G."/>
            <person name="Lu M."/>
            <person name="Land M.L."/>
            <person name="Hauser L."/>
            <person name="Pester M."/>
            <person name="Spring S."/>
            <person name="Ollivier B."/>
            <person name="Rattei T."/>
            <person name="Klenk H.-P."/>
            <person name="Wagner M."/>
            <person name="Loy A."/>
            <person name="Woyke T.J."/>
        </authorList>
    </citation>
    <scope>NUCLEOTIDE SEQUENCE [LARGE SCALE GENOMIC DNA]</scope>
    <source>
        <strain evidence="2 3">DSM 17734</strain>
    </source>
</reference>
<dbReference type="Pfam" id="PF03705">
    <property type="entry name" value="CheR_N"/>
    <property type="match status" value="1"/>
</dbReference>
<evidence type="ECO:0000313" key="3">
    <source>
        <dbReference type="Proteomes" id="UP000005104"/>
    </source>
</evidence>
<dbReference type="SUPFAM" id="SSF53335">
    <property type="entry name" value="S-adenosyl-L-methionine-dependent methyltransferases"/>
    <property type="match status" value="1"/>
</dbReference>
<protein>
    <submittedName>
        <fullName evidence="2">Methylase of chemotaxis methyl-accepting protein</fullName>
    </submittedName>
</protein>
<dbReference type="GO" id="GO:0032259">
    <property type="term" value="P:methylation"/>
    <property type="evidence" value="ECO:0007669"/>
    <property type="project" value="UniProtKB-KW"/>
</dbReference>
<dbReference type="Pfam" id="PF01739">
    <property type="entry name" value="CheR"/>
    <property type="match status" value="1"/>
</dbReference>
<feature type="domain" description="CheR-type methyltransferase" evidence="1">
    <location>
        <begin position="11"/>
        <end position="263"/>
    </location>
</feature>
<dbReference type="PROSITE" id="PS50123">
    <property type="entry name" value="CHER"/>
    <property type="match status" value="1"/>
</dbReference>
<dbReference type="InterPro" id="IPR022641">
    <property type="entry name" value="CheR_N"/>
</dbReference>
<dbReference type="InterPro" id="IPR000780">
    <property type="entry name" value="CheR_MeTrfase"/>
</dbReference>
<evidence type="ECO:0000259" key="1">
    <source>
        <dbReference type="PROSITE" id="PS50123"/>
    </source>
</evidence>
<proteinExistence type="predicted"/>
<name>H5XS05_9FIRM</name>
<accession>H5XS05</accession>
<dbReference type="Proteomes" id="UP000005104">
    <property type="component" value="Chromosome"/>
</dbReference>
<keyword evidence="3" id="KW-1185">Reference proteome</keyword>
<dbReference type="InterPro" id="IPR050903">
    <property type="entry name" value="Bact_Chemotaxis_MeTrfase"/>
</dbReference>
<dbReference type="InterPro" id="IPR022642">
    <property type="entry name" value="CheR_C"/>
</dbReference>
<dbReference type="PRINTS" id="PR00996">
    <property type="entry name" value="CHERMTFRASE"/>
</dbReference>
<sequence>MSSDNIEKCSEAESRDELEKIEIQLLLEGIYRYYGFDFRNYVFASIRRRIWYRIRSEGLKSVSRLQEKVLHDCSAMARLLSDFSIHVSEMFRDPNFFKSFRTDVVPILKELPFVRIWHAGCSTGEEVYSMAIILHEEGLYHKTKIYATDMNEDLLRTAKEGIYPLDKIQTYKDNYLKAGGINEFTEYFLVCPDKAIFHPFISRNLVFAQHNLATDYSFNEFHVIICRNVMIYFDKVLQNRVHRLFYESLCEPGFLGLGGKEDIAFNNYSHYYESFNSEQKIYRKIK</sequence>
<dbReference type="HOGENOM" id="CLU_025854_1_0_9"/>
<dbReference type="EMBL" id="CM001441">
    <property type="protein sequence ID" value="EHQ87617.1"/>
    <property type="molecule type" value="Genomic_DNA"/>
</dbReference>
<evidence type="ECO:0000313" key="2">
    <source>
        <dbReference type="EMBL" id="EHQ87617.1"/>
    </source>
</evidence>
<dbReference type="PANTHER" id="PTHR24422:SF8">
    <property type="entry name" value="CHEMOTAXIS PROTEIN"/>
    <property type="match status" value="1"/>
</dbReference>
<dbReference type="SUPFAM" id="SSF47757">
    <property type="entry name" value="Chemotaxis receptor methyltransferase CheR, N-terminal domain"/>
    <property type="match status" value="1"/>
</dbReference>
<dbReference type="RefSeq" id="WP_007778792.1">
    <property type="nucleotide sequence ID" value="NZ_CM001441.1"/>
</dbReference>
<keyword evidence="2" id="KW-0489">Methyltransferase</keyword>